<feature type="transmembrane region" description="Helical" evidence="2">
    <location>
        <begin position="285"/>
        <end position="305"/>
    </location>
</feature>
<accession>A0A2P7QRC6</accession>
<dbReference type="FunFam" id="3.30.70.270:FF:000001">
    <property type="entry name" value="Diguanylate cyclase domain protein"/>
    <property type="match status" value="1"/>
</dbReference>
<comment type="caution">
    <text evidence="5">The sequence shown here is derived from an EMBL/GenBank/DDBJ whole genome shotgun (WGS) entry which is preliminary data.</text>
</comment>
<dbReference type="SMART" id="SM00052">
    <property type="entry name" value="EAL"/>
    <property type="match status" value="1"/>
</dbReference>
<dbReference type="NCBIfam" id="TIGR00254">
    <property type="entry name" value="GGDEF"/>
    <property type="match status" value="1"/>
</dbReference>
<dbReference type="InterPro" id="IPR035919">
    <property type="entry name" value="EAL_sf"/>
</dbReference>
<dbReference type="RefSeq" id="WP_106512651.1">
    <property type="nucleotide sequence ID" value="NZ_PXYI01000003.1"/>
</dbReference>
<dbReference type="SUPFAM" id="SSF141868">
    <property type="entry name" value="EAL domain-like"/>
    <property type="match status" value="1"/>
</dbReference>
<evidence type="ECO:0000256" key="1">
    <source>
        <dbReference type="SAM" id="MobiDB-lite"/>
    </source>
</evidence>
<evidence type="ECO:0000259" key="3">
    <source>
        <dbReference type="PROSITE" id="PS50883"/>
    </source>
</evidence>
<dbReference type="PROSITE" id="PS50883">
    <property type="entry name" value="EAL"/>
    <property type="match status" value="1"/>
</dbReference>
<evidence type="ECO:0000313" key="5">
    <source>
        <dbReference type="EMBL" id="PSJ40499.1"/>
    </source>
</evidence>
<organism evidence="5 6">
    <name type="scientific">Allosphingosinicella deserti</name>
    <dbReference type="NCBI Taxonomy" id="2116704"/>
    <lineage>
        <taxon>Bacteria</taxon>
        <taxon>Pseudomonadati</taxon>
        <taxon>Pseudomonadota</taxon>
        <taxon>Alphaproteobacteria</taxon>
        <taxon>Sphingomonadales</taxon>
        <taxon>Sphingomonadaceae</taxon>
        <taxon>Allosphingosinicella</taxon>
    </lineage>
</organism>
<keyword evidence="2" id="KW-0472">Membrane</keyword>
<dbReference type="InterPro" id="IPR001633">
    <property type="entry name" value="EAL_dom"/>
</dbReference>
<dbReference type="SMART" id="SM00267">
    <property type="entry name" value="GGDEF"/>
    <property type="match status" value="1"/>
</dbReference>
<dbReference type="InterPro" id="IPR000160">
    <property type="entry name" value="GGDEF_dom"/>
</dbReference>
<dbReference type="CDD" id="cd01948">
    <property type="entry name" value="EAL"/>
    <property type="match status" value="1"/>
</dbReference>
<feature type="region of interest" description="Disordered" evidence="1">
    <location>
        <begin position="151"/>
        <end position="172"/>
    </location>
</feature>
<gene>
    <name evidence="5" type="ORF">C7I55_09190</name>
</gene>
<dbReference type="GO" id="GO:0003824">
    <property type="term" value="F:catalytic activity"/>
    <property type="evidence" value="ECO:0007669"/>
    <property type="project" value="UniProtKB-ARBA"/>
</dbReference>
<dbReference type="Pfam" id="PF05228">
    <property type="entry name" value="CHASE4"/>
    <property type="match status" value="1"/>
</dbReference>
<keyword evidence="6" id="KW-1185">Reference proteome</keyword>
<sequence length="762" mass="82526">MGLRRAGLGARFFVQVILPVAALALAIAVFAYLGVRTSALRSDEESISRQAREVRLAISATLDELAQSQTGVAIWDPVVLELRKPRPDRGWIDQNVGTWLNYVFDHDADFILGPDDAPVYAMIDGVGADPGRYRRLADAIAPFVEAVRGRSGGKANPHERLPGQALPAGSSVRTSTSTFHATDLASLDGRAAAVSVMRIIPDSPAVPYAPGREPLLVSIRYLDADLMQELSQIRLIAKARVTKAAAAPGSDLSMPLVSSRGVPLGYFTWQPELPGSKVLRSTTPVAIAAFTSVLALLGLLVFGIARLMRKDMRSLELLQAAHVELKAKEAQAHHLAYHDALTGLPNRAMFHNEVDQALAHQRAESACAVMLLDLDRFKQVNDTLGHLGGDLLIQAVATRIQNCLGEGDVVARLGGDEFAVLIASHHSDETTATTADSILAALRLPFEILGTQVYIGVSIGIAVHPHSAEDRSDLLRKADIAMYRAKEEGRDAYRFFTGSMDESIIVRRAIEQDLRIALDTGEGLSVCYQPQMDGSGTIVTGLEALIRWHHAVRGELTPEAFIPIAEEAGLIDQLGKWVLEQACGVARLWPDLSIAVNVSPLQFRTHGCAEALEAIVRAAGVEPGQIELEITEGILLDEDEVVRDALARLRRIGFRIALDDFGTGYSSLSYLRKFEVDKIKIDRSFVKRLGHDNEAAAIIHAVVTLGHAMALSVTAEGVETEEQGQMLRLAGCNELQGFLFSEAVPQAAIQQLVDRKRTSLAA</sequence>
<dbReference type="PANTHER" id="PTHR44757">
    <property type="entry name" value="DIGUANYLATE CYCLASE DGCP"/>
    <property type="match status" value="1"/>
</dbReference>
<dbReference type="AlphaFoldDB" id="A0A2P7QRC6"/>
<dbReference type="Pfam" id="PF00563">
    <property type="entry name" value="EAL"/>
    <property type="match status" value="1"/>
</dbReference>
<dbReference type="Proteomes" id="UP000241167">
    <property type="component" value="Unassembled WGS sequence"/>
</dbReference>
<dbReference type="SUPFAM" id="SSF55073">
    <property type="entry name" value="Nucleotide cyclase"/>
    <property type="match status" value="1"/>
</dbReference>
<dbReference type="Gene3D" id="3.20.20.450">
    <property type="entry name" value="EAL domain"/>
    <property type="match status" value="1"/>
</dbReference>
<protein>
    <submittedName>
        <fullName evidence="5">Bifunctional diguanylate cyclase/phosphodiesterase</fullName>
    </submittedName>
</protein>
<dbReference type="InterPro" id="IPR052155">
    <property type="entry name" value="Biofilm_reg_signaling"/>
</dbReference>
<feature type="transmembrane region" description="Helical" evidence="2">
    <location>
        <begin position="12"/>
        <end position="35"/>
    </location>
</feature>
<keyword evidence="2" id="KW-0812">Transmembrane</keyword>
<dbReference type="Gene3D" id="3.30.70.270">
    <property type="match status" value="1"/>
</dbReference>
<keyword evidence="2" id="KW-1133">Transmembrane helix</keyword>
<evidence type="ECO:0000259" key="4">
    <source>
        <dbReference type="PROSITE" id="PS50887"/>
    </source>
</evidence>
<feature type="domain" description="EAL" evidence="3">
    <location>
        <begin position="507"/>
        <end position="757"/>
    </location>
</feature>
<dbReference type="OrthoDB" id="9814202at2"/>
<evidence type="ECO:0000313" key="6">
    <source>
        <dbReference type="Proteomes" id="UP000241167"/>
    </source>
</evidence>
<dbReference type="PANTHER" id="PTHR44757:SF2">
    <property type="entry name" value="BIOFILM ARCHITECTURE MAINTENANCE PROTEIN MBAA"/>
    <property type="match status" value="1"/>
</dbReference>
<name>A0A2P7QRC6_9SPHN</name>
<reference evidence="5 6" key="1">
    <citation type="submission" date="2018-03" db="EMBL/GenBank/DDBJ databases">
        <title>The draft genome of Sphingosinicella sp. GL-C-18.</title>
        <authorList>
            <person name="Liu L."/>
            <person name="Li L."/>
            <person name="Liang L."/>
            <person name="Zhang X."/>
            <person name="Wang T."/>
        </authorList>
    </citation>
    <scope>NUCLEOTIDE SEQUENCE [LARGE SCALE GENOMIC DNA]</scope>
    <source>
        <strain evidence="5 6">GL-C-18</strain>
    </source>
</reference>
<dbReference type="InterPro" id="IPR043128">
    <property type="entry name" value="Rev_trsase/Diguanyl_cyclase"/>
</dbReference>
<evidence type="ECO:0000256" key="2">
    <source>
        <dbReference type="SAM" id="Phobius"/>
    </source>
</evidence>
<dbReference type="EMBL" id="PXYI01000003">
    <property type="protein sequence ID" value="PSJ40499.1"/>
    <property type="molecule type" value="Genomic_DNA"/>
</dbReference>
<dbReference type="PROSITE" id="PS50887">
    <property type="entry name" value="GGDEF"/>
    <property type="match status" value="1"/>
</dbReference>
<feature type="domain" description="GGDEF" evidence="4">
    <location>
        <begin position="365"/>
        <end position="498"/>
    </location>
</feature>
<proteinExistence type="predicted"/>
<dbReference type="Pfam" id="PF00990">
    <property type="entry name" value="GGDEF"/>
    <property type="match status" value="1"/>
</dbReference>
<dbReference type="InterPro" id="IPR007892">
    <property type="entry name" value="CHASE4"/>
</dbReference>
<dbReference type="InterPro" id="IPR029787">
    <property type="entry name" value="Nucleotide_cyclase"/>
</dbReference>
<dbReference type="CDD" id="cd01949">
    <property type="entry name" value="GGDEF"/>
    <property type="match status" value="1"/>
</dbReference>